<dbReference type="SUPFAM" id="SSF54928">
    <property type="entry name" value="RNA-binding domain, RBD"/>
    <property type="match status" value="2"/>
</dbReference>
<evidence type="ECO:0000256" key="3">
    <source>
        <dbReference type="SAM" id="MobiDB-lite"/>
    </source>
</evidence>
<organism evidence="5 6">
    <name type="scientific">Tetradesmus obliquus</name>
    <name type="common">Green alga</name>
    <name type="synonym">Acutodesmus obliquus</name>
    <dbReference type="NCBI Taxonomy" id="3088"/>
    <lineage>
        <taxon>Eukaryota</taxon>
        <taxon>Viridiplantae</taxon>
        <taxon>Chlorophyta</taxon>
        <taxon>core chlorophytes</taxon>
        <taxon>Chlorophyceae</taxon>
        <taxon>CS clade</taxon>
        <taxon>Sphaeropleales</taxon>
        <taxon>Scenedesmaceae</taxon>
        <taxon>Tetradesmus</taxon>
    </lineage>
</organism>
<dbReference type="Gene3D" id="3.30.70.330">
    <property type="match status" value="2"/>
</dbReference>
<sequence>MEAEIEEAASSSTAGLANKLFLGGLSWQTTEDTIRVHFSPYGEVTEVIVMRDRLTNKPRGFGFITFKDQEAADNACNDTHTLDGRTIDAKRSLPHGQHSSPKSKKIFVGGLAPETNEENFKQHFERFGKVIEAQIMVDHTSGRSRGFGFITFEDEDSVAAVFSAGSMQELNGKKVEVKAATPKGSGPIGRGPGLLPGRGLGFGPGREGLIGRYPEGYPYGMGPTGYPMPAGYMPMPGYGGYMPYPGAFPGMMMAPGYSGYPYPGYPYGFSGAAMPAGYSAAAMQQQHRAPSLPGAQQQQRWPGQQLQQQQPAAAAAAGKGQAGLAAKRGMPQRSSSDDVLQQQDAAASSSAKQQREAAAAAVAAAAAAPP</sequence>
<proteinExistence type="predicted"/>
<keyword evidence="1" id="KW-0677">Repeat</keyword>
<evidence type="ECO:0000313" key="5">
    <source>
        <dbReference type="EMBL" id="WIA16359.1"/>
    </source>
</evidence>
<dbReference type="Pfam" id="PF00076">
    <property type="entry name" value="RRM_1"/>
    <property type="match status" value="2"/>
</dbReference>
<evidence type="ECO:0000256" key="2">
    <source>
        <dbReference type="ARBA" id="ARBA00022884"/>
    </source>
</evidence>
<dbReference type="SMART" id="SM00360">
    <property type="entry name" value="RRM"/>
    <property type="match status" value="2"/>
</dbReference>
<keyword evidence="6" id="KW-1185">Reference proteome</keyword>
<dbReference type="InterPro" id="IPR012677">
    <property type="entry name" value="Nucleotide-bd_a/b_plait_sf"/>
</dbReference>
<feature type="domain" description="RRM" evidence="4">
    <location>
        <begin position="105"/>
        <end position="178"/>
    </location>
</feature>
<feature type="region of interest" description="Disordered" evidence="3">
    <location>
        <begin position="284"/>
        <end position="354"/>
    </location>
</feature>
<dbReference type="InterPro" id="IPR035979">
    <property type="entry name" value="RBD_domain_sf"/>
</dbReference>
<dbReference type="PANTHER" id="PTHR48032">
    <property type="entry name" value="RNA-BINDING PROTEIN MUSASHI HOMOLOG RBP6"/>
    <property type="match status" value="1"/>
</dbReference>
<evidence type="ECO:0000313" key="6">
    <source>
        <dbReference type="Proteomes" id="UP001244341"/>
    </source>
</evidence>
<accession>A0ABY8U4I0</accession>
<protein>
    <recommendedName>
        <fullName evidence="4">RRM domain-containing protein</fullName>
    </recommendedName>
</protein>
<dbReference type="PANTHER" id="PTHR48032:SF6">
    <property type="entry name" value="RNA-BINDING (RRM_RBD_RNP MOTIFS) FAMILY PROTEIN"/>
    <property type="match status" value="1"/>
</dbReference>
<name>A0ABY8U4I0_TETOB</name>
<feature type="compositionally biased region" description="Low complexity" evidence="3">
    <location>
        <begin position="294"/>
        <end position="354"/>
    </location>
</feature>
<reference evidence="5 6" key="1">
    <citation type="submission" date="2023-05" db="EMBL/GenBank/DDBJ databases">
        <title>A 100% complete, gapless, phased diploid assembly of the Scenedesmus obliquus UTEX 3031 genome.</title>
        <authorList>
            <person name="Biondi T.C."/>
            <person name="Hanschen E.R."/>
            <person name="Kwon T."/>
            <person name="Eng W."/>
            <person name="Kruse C.P.S."/>
            <person name="Koehler S.I."/>
            <person name="Kunde Y."/>
            <person name="Gleasner C.D."/>
            <person name="You Mak K.T."/>
            <person name="Polle J."/>
            <person name="Hovde B.T."/>
            <person name="Starkenburg S.R."/>
        </authorList>
    </citation>
    <scope>NUCLEOTIDE SEQUENCE [LARGE SCALE GENOMIC DNA]</scope>
    <source>
        <strain evidence="5 6">DOE0152z</strain>
    </source>
</reference>
<dbReference type="CDD" id="cd12325">
    <property type="entry name" value="RRM1_hnRNPA_hnRNPD_like"/>
    <property type="match status" value="1"/>
</dbReference>
<feature type="domain" description="RRM" evidence="4">
    <location>
        <begin position="19"/>
        <end position="90"/>
    </location>
</feature>
<dbReference type="Proteomes" id="UP001244341">
    <property type="component" value="Chromosome 7b"/>
</dbReference>
<gene>
    <name evidence="5" type="ORF">OEZ85_013056</name>
</gene>
<evidence type="ECO:0000256" key="1">
    <source>
        <dbReference type="ARBA" id="ARBA00022737"/>
    </source>
</evidence>
<keyword evidence="2" id="KW-0694">RNA-binding</keyword>
<dbReference type="InterPro" id="IPR000504">
    <property type="entry name" value="RRM_dom"/>
</dbReference>
<evidence type="ECO:0000259" key="4">
    <source>
        <dbReference type="SMART" id="SM00360"/>
    </source>
</evidence>
<dbReference type="EMBL" id="CP126214">
    <property type="protein sequence ID" value="WIA16359.1"/>
    <property type="molecule type" value="Genomic_DNA"/>
</dbReference>